<feature type="transmembrane region" description="Helical" evidence="8">
    <location>
        <begin position="222"/>
        <end position="244"/>
    </location>
</feature>
<keyword evidence="3" id="KW-1003">Cell membrane</keyword>
<feature type="transmembrane region" description="Helical" evidence="8">
    <location>
        <begin position="417"/>
        <end position="442"/>
    </location>
</feature>
<evidence type="ECO:0000256" key="2">
    <source>
        <dbReference type="ARBA" id="ARBA00022448"/>
    </source>
</evidence>
<dbReference type="Gene3D" id="1.20.1720.10">
    <property type="entry name" value="Multidrug resistance protein D"/>
    <property type="match status" value="1"/>
</dbReference>
<evidence type="ECO:0000256" key="6">
    <source>
        <dbReference type="ARBA" id="ARBA00023136"/>
    </source>
</evidence>
<feature type="transmembrane region" description="Helical" evidence="8">
    <location>
        <begin position="250"/>
        <end position="270"/>
    </location>
</feature>
<dbReference type="CDD" id="cd17321">
    <property type="entry name" value="MFS_MMR_MDR_like"/>
    <property type="match status" value="1"/>
</dbReference>
<keyword evidence="6 8" id="KW-0472">Membrane</keyword>
<accession>A0A895XRT9</accession>
<evidence type="ECO:0000256" key="7">
    <source>
        <dbReference type="SAM" id="MobiDB-lite"/>
    </source>
</evidence>
<evidence type="ECO:0000256" key="8">
    <source>
        <dbReference type="SAM" id="Phobius"/>
    </source>
</evidence>
<dbReference type="AlphaFoldDB" id="A0A895XRT9"/>
<evidence type="ECO:0000313" key="10">
    <source>
        <dbReference type="EMBL" id="QSB05895.1"/>
    </source>
</evidence>
<dbReference type="InterPro" id="IPR020846">
    <property type="entry name" value="MFS_dom"/>
</dbReference>
<evidence type="ECO:0000256" key="4">
    <source>
        <dbReference type="ARBA" id="ARBA00022692"/>
    </source>
</evidence>
<feature type="region of interest" description="Disordered" evidence="7">
    <location>
        <begin position="1"/>
        <end position="26"/>
    </location>
</feature>
<dbReference type="Proteomes" id="UP000662939">
    <property type="component" value="Chromosome"/>
</dbReference>
<feature type="transmembrane region" description="Helical" evidence="8">
    <location>
        <begin position="71"/>
        <end position="90"/>
    </location>
</feature>
<proteinExistence type="predicted"/>
<dbReference type="Gene3D" id="1.20.1250.20">
    <property type="entry name" value="MFS general substrate transporter like domains"/>
    <property type="match status" value="1"/>
</dbReference>
<feature type="transmembrane region" description="Helical" evidence="8">
    <location>
        <begin position="355"/>
        <end position="373"/>
    </location>
</feature>
<dbReference type="EMBL" id="CP070496">
    <property type="protein sequence ID" value="QSB05895.1"/>
    <property type="molecule type" value="Genomic_DNA"/>
</dbReference>
<protein>
    <submittedName>
        <fullName evidence="10">MFS transporter</fullName>
    </submittedName>
</protein>
<dbReference type="KEGG" id="nav:JQS30_02925"/>
<gene>
    <name evidence="10" type="ORF">JQS30_02925</name>
</gene>
<name>A0A895XRT9_9ACTN</name>
<feature type="transmembrane region" description="Helical" evidence="8">
    <location>
        <begin position="291"/>
        <end position="313"/>
    </location>
</feature>
<dbReference type="SUPFAM" id="SSF103473">
    <property type="entry name" value="MFS general substrate transporter"/>
    <property type="match status" value="1"/>
</dbReference>
<dbReference type="InterPro" id="IPR011701">
    <property type="entry name" value="MFS"/>
</dbReference>
<dbReference type="InterPro" id="IPR036259">
    <property type="entry name" value="MFS_trans_sf"/>
</dbReference>
<evidence type="ECO:0000259" key="9">
    <source>
        <dbReference type="PROSITE" id="PS50850"/>
    </source>
</evidence>
<dbReference type="GO" id="GO:0022857">
    <property type="term" value="F:transmembrane transporter activity"/>
    <property type="evidence" value="ECO:0007669"/>
    <property type="project" value="InterPro"/>
</dbReference>
<keyword evidence="2" id="KW-0813">Transport</keyword>
<evidence type="ECO:0000256" key="5">
    <source>
        <dbReference type="ARBA" id="ARBA00022989"/>
    </source>
</evidence>
<evidence type="ECO:0000256" key="1">
    <source>
        <dbReference type="ARBA" id="ARBA00004651"/>
    </source>
</evidence>
<dbReference type="Pfam" id="PF07690">
    <property type="entry name" value="MFS_1"/>
    <property type="match status" value="1"/>
</dbReference>
<sequence length="495" mass="51501">MTDIETTPIRPTTTAPNPPRQADKTPPKWSARLWSILLVACFALFLDGLDVSMVGVALPSIGADLGLSTTALQWIISGYVLGFGGLLLLGGRAGDLLGRRQVFLVALAVFAAASLMGAIVDSGTLLIVSRVIKGVAAAFTAPTAMSIITTTFKQGKDRNRALAIFSVFGASGYSCGLIFSGFLTELGWRWTFIAPVPLALGALLVGYFVIPRSKPTATGGVDLLGALTLSSGMLLAVYSLVALPEVGADNLLPLITLIAAAALLAAFFVVENRVRYPLVRLGILRNGPVARANLCIIGLFGTFLSFQFLMSIYLQSVLGWSPLQMALALAPAGILVVIISPITGRLITRYGSPRLIMVALASLSAGYVLFLFNGSSPEPNYLTDVLPSILLLGGGFAFGFSSIMAQGTDGIEDSEQGLASGLVQTSGQIGGAVVLAGVTILVTSGSHATTGIDVGWSQFQPGLILITAVALAALAVATAPLWQRNGKAGQHRLRS</sequence>
<feature type="transmembrane region" description="Helical" evidence="8">
    <location>
        <begin position="462"/>
        <end position="482"/>
    </location>
</feature>
<comment type="subcellular location">
    <subcellularLocation>
        <location evidence="1">Cell membrane</location>
        <topology evidence="1">Multi-pass membrane protein</topology>
    </subcellularLocation>
</comment>
<feature type="transmembrane region" description="Helical" evidence="8">
    <location>
        <begin position="325"/>
        <end position="343"/>
    </location>
</feature>
<dbReference type="PROSITE" id="PS50850">
    <property type="entry name" value="MFS"/>
    <property type="match status" value="1"/>
</dbReference>
<feature type="transmembrane region" description="Helical" evidence="8">
    <location>
        <begin position="161"/>
        <end position="184"/>
    </location>
</feature>
<feature type="transmembrane region" description="Helical" evidence="8">
    <location>
        <begin position="33"/>
        <end position="59"/>
    </location>
</feature>
<feature type="transmembrane region" description="Helical" evidence="8">
    <location>
        <begin position="190"/>
        <end position="210"/>
    </location>
</feature>
<dbReference type="PANTHER" id="PTHR42718">
    <property type="entry name" value="MAJOR FACILITATOR SUPERFAMILY MULTIDRUG TRANSPORTER MFSC"/>
    <property type="match status" value="1"/>
</dbReference>
<evidence type="ECO:0000313" key="11">
    <source>
        <dbReference type="Proteomes" id="UP000662939"/>
    </source>
</evidence>
<feature type="transmembrane region" description="Helical" evidence="8">
    <location>
        <begin position="385"/>
        <end position="405"/>
    </location>
</feature>
<dbReference type="PANTHER" id="PTHR42718:SF46">
    <property type="entry name" value="BLR6921 PROTEIN"/>
    <property type="match status" value="1"/>
</dbReference>
<dbReference type="GO" id="GO:0005886">
    <property type="term" value="C:plasma membrane"/>
    <property type="evidence" value="ECO:0007669"/>
    <property type="project" value="UniProtKB-SubCell"/>
</dbReference>
<feature type="transmembrane region" description="Helical" evidence="8">
    <location>
        <begin position="102"/>
        <end position="120"/>
    </location>
</feature>
<keyword evidence="5 8" id="KW-1133">Transmembrane helix</keyword>
<feature type="transmembrane region" description="Helical" evidence="8">
    <location>
        <begin position="126"/>
        <end position="149"/>
    </location>
</feature>
<evidence type="ECO:0000256" key="3">
    <source>
        <dbReference type="ARBA" id="ARBA00022475"/>
    </source>
</evidence>
<feature type="domain" description="Major facilitator superfamily (MFS) profile" evidence="9">
    <location>
        <begin position="36"/>
        <end position="485"/>
    </location>
</feature>
<organism evidence="10 11">
    <name type="scientific">Natronoglycomyces albus</name>
    <dbReference type="NCBI Taxonomy" id="2811108"/>
    <lineage>
        <taxon>Bacteria</taxon>
        <taxon>Bacillati</taxon>
        <taxon>Actinomycetota</taxon>
        <taxon>Actinomycetes</taxon>
        <taxon>Glycomycetales</taxon>
        <taxon>Glycomycetaceae</taxon>
        <taxon>Natronoglycomyces</taxon>
    </lineage>
</organism>
<dbReference type="RefSeq" id="WP_213171906.1">
    <property type="nucleotide sequence ID" value="NZ_CP070496.1"/>
</dbReference>
<reference evidence="10" key="1">
    <citation type="submission" date="2021-02" db="EMBL/GenBank/DDBJ databases">
        <title>Natronoglycomyces albus gen. nov., sp. nov, a haloalkaliphilic actinobacterium from a soda solonchak soil.</title>
        <authorList>
            <person name="Sorokin D.Y."/>
            <person name="Khijniak T.V."/>
            <person name="Zakharycheva A.P."/>
            <person name="Boueva O.V."/>
            <person name="Ariskina E.V."/>
            <person name="Hahnke R.L."/>
            <person name="Bunk B."/>
            <person name="Sproer C."/>
            <person name="Schumann P."/>
            <person name="Evtushenko L.I."/>
            <person name="Kublanov I.V."/>
        </authorList>
    </citation>
    <scope>NUCLEOTIDE SEQUENCE</scope>
    <source>
        <strain evidence="10">DSM 106290</strain>
    </source>
</reference>
<keyword evidence="4 8" id="KW-0812">Transmembrane</keyword>
<keyword evidence="11" id="KW-1185">Reference proteome</keyword>